<evidence type="ECO:0000256" key="1">
    <source>
        <dbReference type="SAM" id="MobiDB-lite"/>
    </source>
</evidence>
<accession>A0ABU4KXT0</accession>
<name>A0ABU4KXT0_9ACTN</name>
<protein>
    <submittedName>
        <fullName evidence="2">Uncharacterized protein</fullName>
    </submittedName>
</protein>
<gene>
    <name evidence="2" type="ORF">PV517_05640</name>
</gene>
<sequence>MTQPRTPTDPTSHYVYGRIVLDLTDRLNATESFETAAQYVDHILEPTDGLLERLAEFFEAAAEKAKESEADDGFDLHDDLQEAAATVRALGEDLHLTVDRLKALAPPQPHTRRHSTAEAGRRSPGLPAPAAPNSGPSTGRTH</sequence>
<reference evidence="2 3" key="1">
    <citation type="journal article" date="2023" name="Microb. Genom.">
        <title>Mesoterricola silvestris gen. nov., sp. nov., Mesoterricola sediminis sp. nov., Geothrix oryzae sp. nov., Geothrix edaphica sp. nov., Geothrix rubra sp. nov., and Geothrix limicola sp. nov., six novel members of Acidobacteriota isolated from soils.</title>
        <authorList>
            <person name="Weisberg A.J."/>
            <person name="Pearce E."/>
            <person name="Kramer C.G."/>
            <person name="Chang J.H."/>
            <person name="Clarke C.R."/>
        </authorList>
    </citation>
    <scope>NUCLEOTIDE SEQUENCE [LARGE SCALE GENOMIC DNA]</scope>
    <source>
        <strain evidence="2 3">NRRL_B-2795</strain>
    </source>
</reference>
<keyword evidence="3" id="KW-1185">Reference proteome</keyword>
<dbReference type="Proteomes" id="UP001271723">
    <property type="component" value="Unassembled WGS sequence"/>
</dbReference>
<comment type="caution">
    <text evidence="2">The sequence shown here is derived from an EMBL/GenBank/DDBJ whole genome shotgun (WGS) entry which is preliminary data.</text>
</comment>
<evidence type="ECO:0000313" key="2">
    <source>
        <dbReference type="EMBL" id="MDX2908186.1"/>
    </source>
</evidence>
<proteinExistence type="predicted"/>
<evidence type="ECO:0000313" key="3">
    <source>
        <dbReference type="Proteomes" id="UP001271723"/>
    </source>
</evidence>
<dbReference type="RefSeq" id="WP_267299426.1">
    <property type="nucleotide sequence ID" value="NZ_JAGJBZ010000002.1"/>
</dbReference>
<organism evidence="2 3">
    <name type="scientific">Streptomyces griseiscabiei</name>
    <dbReference type="NCBI Taxonomy" id="2993540"/>
    <lineage>
        <taxon>Bacteria</taxon>
        <taxon>Bacillati</taxon>
        <taxon>Actinomycetota</taxon>
        <taxon>Actinomycetes</taxon>
        <taxon>Kitasatosporales</taxon>
        <taxon>Streptomycetaceae</taxon>
        <taxon>Streptomyces</taxon>
    </lineage>
</organism>
<dbReference type="EMBL" id="JARAVY010000002">
    <property type="protein sequence ID" value="MDX2908186.1"/>
    <property type="molecule type" value="Genomic_DNA"/>
</dbReference>
<feature type="region of interest" description="Disordered" evidence="1">
    <location>
        <begin position="102"/>
        <end position="142"/>
    </location>
</feature>